<evidence type="ECO:0000256" key="22">
    <source>
        <dbReference type="SAM" id="MobiDB-lite"/>
    </source>
</evidence>
<dbReference type="InterPro" id="IPR017407">
    <property type="entry name" value="Ser/Thr_kinase_Rio1"/>
</dbReference>
<evidence type="ECO:0000256" key="10">
    <source>
        <dbReference type="ARBA" id="ARBA00022723"/>
    </source>
</evidence>
<accession>A0A9P6ZIW0</accession>
<keyword evidence="15" id="KW-0460">Magnesium</keyword>
<evidence type="ECO:0000256" key="17">
    <source>
        <dbReference type="ARBA" id="ARBA00048679"/>
    </source>
</evidence>
<feature type="binding site" evidence="21">
    <location>
        <position position="380"/>
    </location>
    <ligand>
        <name>Mg(2+)</name>
        <dbReference type="ChEBI" id="CHEBI:18420"/>
    </ligand>
</feature>
<feature type="compositionally biased region" description="Polar residues" evidence="22">
    <location>
        <begin position="460"/>
        <end position="469"/>
    </location>
</feature>
<evidence type="ECO:0000256" key="15">
    <source>
        <dbReference type="ARBA" id="ARBA00022842"/>
    </source>
</evidence>
<evidence type="ECO:0000256" key="5">
    <source>
        <dbReference type="ARBA" id="ARBA00016038"/>
    </source>
</evidence>
<keyword evidence="8 18" id="KW-0723">Serine/threonine-protein kinase</keyword>
<dbReference type="Gene3D" id="1.10.510.10">
    <property type="entry name" value="Transferase(Phosphotransferase) domain 1"/>
    <property type="match status" value="1"/>
</dbReference>
<feature type="active site" description="Proton acceptor" evidence="19">
    <location>
        <position position="375"/>
    </location>
</feature>
<sequence length="636" mass="72140">MDHVCFILSRIQIELKWLNCRLLQTTGMSPENQSAIVEGQFDDAPLETTVRAVHDQQELRVGGYFIDDERLLPWSDESSEDDDGDELNEDDFEDVRADDEDWEVAERDFTKQYNRLRQHVAVRTGNAQGITSSINHAAVVAPLPAVNKPRSAVPAHAKDKTADQLAVLSKYSSRIARIDQPYVMGASVNRKGPSSYANAKDKSDRATSEQVLDPRTRIILFKMIGRELIQEVNGCVSTGKEANVYHALTPTSTHIALKIYKTSILVFKDRDRYVTGEYRFRRGYSRRNPRKMVRLWAEKEMRNLKRLVSAGIPCPEPIEVRENILVMGFLGDEEGWASPRLKDADIPSALYPPLYEELILNVRKMYHTCKLVHGDLSEYNILFHGGHLCIIDVSQSVEHDHPSAFDFLRSDIKNIEGFFERFGVKCLGLRRCFDFITRMHIVEEGQDEGSALKHWLTVANDEQQSSPSTDGRDNKITSSNTSATHEDSVFLQSYIPRTLNEVYDAERDVEVLMKGDRKNLIYAETIGLIPTSGVIQEGEVRPHVHFKGEGSLEGGDLVGEGDYTSDSEEEGSEEPEAAEASEKDVFDPRTPRGHRHEDREAKKERKKAVKTEAREKRKTKIPKAEKKRKTKSSRGH</sequence>
<evidence type="ECO:0000256" key="2">
    <source>
        <dbReference type="ARBA" id="ARBA00004496"/>
    </source>
</evidence>
<dbReference type="PROSITE" id="PS01245">
    <property type="entry name" value="RIO1"/>
    <property type="match status" value="1"/>
</dbReference>
<dbReference type="Gene3D" id="3.30.200.20">
    <property type="entry name" value="Phosphorylase Kinase, domain 1"/>
    <property type="match status" value="1"/>
</dbReference>
<evidence type="ECO:0000259" key="23">
    <source>
        <dbReference type="SMART" id="SM00090"/>
    </source>
</evidence>
<keyword evidence="6" id="KW-0963">Cytoplasm</keyword>
<gene>
    <name evidence="24" type="ORF">EV702DRAFT_67111</name>
</gene>
<comment type="catalytic activity">
    <reaction evidence="16 18">
        <text>L-threonyl-[protein] + ATP = O-phospho-L-threonyl-[protein] + ADP + H(+)</text>
        <dbReference type="Rhea" id="RHEA:46608"/>
        <dbReference type="Rhea" id="RHEA-COMP:11060"/>
        <dbReference type="Rhea" id="RHEA-COMP:11605"/>
        <dbReference type="ChEBI" id="CHEBI:15378"/>
        <dbReference type="ChEBI" id="CHEBI:30013"/>
        <dbReference type="ChEBI" id="CHEBI:30616"/>
        <dbReference type="ChEBI" id="CHEBI:61977"/>
        <dbReference type="ChEBI" id="CHEBI:456216"/>
        <dbReference type="EC" id="2.7.11.1"/>
    </reaction>
</comment>
<keyword evidence="25" id="KW-1185">Reference proteome</keyword>
<keyword evidence="12 18" id="KW-0418">Kinase</keyword>
<dbReference type="GO" id="GO:0042254">
    <property type="term" value="P:ribosome biogenesis"/>
    <property type="evidence" value="ECO:0007669"/>
    <property type="project" value="UniProtKB-KW"/>
</dbReference>
<evidence type="ECO:0000313" key="24">
    <source>
        <dbReference type="EMBL" id="KAG1765624.1"/>
    </source>
</evidence>
<evidence type="ECO:0000256" key="16">
    <source>
        <dbReference type="ARBA" id="ARBA00047899"/>
    </source>
</evidence>
<feature type="binding site" evidence="20">
    <location>
        <position position="258"/>
    </location>
    <ligand>
        <name>ATP</name>
        <dbReference type="ChEBI" id="CHEBI:30616"/>
    </ligand>
</feature>
<evidence type="ECO:0000313" key="25">
    <source>
        <dbReference type="Proteomes" id="UP000714275"/>
    </source>
</evidence>
<evidence type="ECO:0000256" key="6">
    <source>
        <dbReference type="ARBA" id="ARBA00022490"/>
    </source>
</evidence>
<protein>
    <recommendedName>
        <fullName evidence="5 18">Serine/threonine-protein kinase RIO1</fullName>
        <ecNumber evidence="4 18">2.7.11.1</ecNumber>
    </recommendedName>
</protein>
<feature type="binding site" evidence="20">
    <location>
        <position position="328"/>
    </location>
    <ligand>
        <name>ATP</name>
        <dbReference type="ChEBI" id="CHEBI:30616"/>
    </ligand>
</feature>
<evidence type="ECO:0000256" key="14">
    <source>
        <dbReference type="ARBA" id="ARBA00022840"/>
    </source>
</evidence>
<evidence type="ECO:0000256" key="7">
    <source>
        <dbReference type="ARBA" id="ARBA00022517"/>
    </source>
</evidence>
<comment type="caution">
    <text evidence="24">The sequence shown here is derived from an EMBL/GenBank/DDBJ whole genome shotgun (WGS) entry which is preliminary data.</text>
</comment>
<dbReference type="AlphaFoldDB" id="A0A9P6ZIW0"/>
<evidence type="ECO:0000256" key="11">
    <source>
        <dbReference type="ARBA" id="ARBA00022741"/>
    </source>
</evidence>
<evidence type="ECO:0000256" key="1">
    <source>
        <dbReference type="ARBA" id="ARBA00001946"/>
    </source>
</evidence>
<feature type="compositionally biased region" description="Basic and acidic residues" evidence="22">
    <location>
        <begin position="199"/>
        <end position="209"/>
    </location>
</feature>
<feature type="region of interest" description="Disordered" evidence="22">
    <location>
        <begin position="190"/>
        <end position="209"/>
    </location>
</feature>
<feature type="compositionally biased region" description="Acidic residues" evidence="22">
    <location>
        <begin position="563"/>
        <end position="579"/>
    </location>
</feature>
<evidence type="ECO:0000256" key="21">
    <source>
        <dbReference type="PIRSR" id="PIRSR038147-3"/>
    </source>
</evidence>
<dbReference type="SUPFAM" id="SSF56112">
    <property type="entry name" value="Protein kinase-like (PK-like)"/>
    <property type="match status" value="1"/>
</dbReference>
<dbReference type="InterPro" id="IPR018935">
    <property type="entry name" value="RIO_kinase_CS"/>
</dbReference>
<evidence type="ECO:0000256" key="12">
    <source>
        <dbReference type="ARBA" id="ARBA00022777"/>
    </source>
</evidence>
<dbReference type="Proteomes" id="UP000714275">
    <property type="component" value="Unassembled WGS sequence"/>
</dbReference>
<keyword evidence="14 18" id="KW-0067">ATP-binding</keyword>
<dbReference type="SMART" id="SM00090">
    <property type="entry name" value="RIO"/>
    <property type="match status" value="1"/>
</dbReference>
<dbReference type="InterPro" id="IPR011009">
    <property type="entry name" value="Kinase-like_dom_sf"/>
</dbReference>
<feature type="region of interest" description="Disordered" evidence="22">
    <location>
        <begin position="546"/>
        <end position="636"/>
    </location>
</feature>
<comment type="subcellular location">
    <subcellularLocation>
        <location evidence="2">Cytoplasm</location>
    </subcellularLocation>
</comment>
<comment type="similarity">
    <text evidence="3 18">Belongs to the protein kinase superfamily. RIO-type Ser/Thr kinase family.</text>
</comment>
<dbReference type="CDD" id="cd05147">
    <property type="entry name" value="RIO1_euk"/>
    <property type="match status" value="1"/>
</dbReference>
<keyword evidence="10" id="KW-0479">Metal-binding</keyword>
<evidence type="ECO:0000256" key="3">
    <source>
        <dbReference type="ARBA" id="ARBA00009196"/>
    </source>
</evidence>
<evidence type="ECO:0000256" key="4">
    <source>
        <dbReference type="ARBA" id="ARBA00012513"/>
    </source>
</evidence>
<dbReference type="GO" id="GO:0005737">
    <property type="term" value="C:cytoplasm"/>
    <property type="evidence" value="ECO:0007669"/>
    <property type="project" value="UniProtKB-SubCell"/>
</dbReference>
<dbReference type="GO" id="GO:0005524">
    <property type="term" value="F:ATP binding"/>
    <property type="evidence" value="ECO:0007669"/>
    <property type="project" value="UniProtKB-KW"/>
</dbReference>
<dbReference type="FunFam" id="3.30.200.20:FF:000148">
    <property type="entry name" value="Serine/threonine-protein kinase RIO1"/>
    <property type="match status" value="1"/>
</dbReference>
<dbReference type="PANTHER" id="PTHR45723">
    <property type="entry name" value="SERINE/THREONINE-PROTEIN KINASE RIO1"/>
    <property type="match status" value="1"/>
</dbReference>
<feature type="compositionally biased region" description="Basic residues" evidence="22">
    <location>
        <begin position="616"/>
        <end position="636"/>
    </location>
</feature>
<feature type="region of interest" description="Disordered" evidence="22">
    <location>
        <begin position="460"/>
        <end position="483"/>
    </location>
</feature>
<dbReference type="PIRSF" id="PIRSF038147">
    <property type="entry name" value="Ser/Thr_PK_RIO1"/>
    <property type="match status" value="1"/>
</dbReference>
<evidence type="ECO:0000256" key="8">
    <source>
        <dbReference type="ARBA" id="ARBA00022527"/>
    </source>
</evidence>
<feature type="active site" description="4-aspartylphosphate intermediate" evidence="19">
    <location>
        <position position="392"/>
    </location>
</feature>
<dbReference type="InterPro" id="IPR051272">
    <property type="entry name" value="RIO-type_Ser/Thr_kinase"/>
</dbReference>
<dbReference type="EMBL" id="JABBWD010000105">
    <property type="protein sequence ID" value="KAG1765624.1"/>
    <property type="molecule type" value="Genomic_DNA"/>
</dbReference>
<dbReference type="GO" id="GO:0046872">
    <property type="term" value="F:metal ion binding"/>
    <property type="evidence" value="ECO:0007669"/>
    <property type="project" value="UniProtKB-KW"/>
</dbReference>
<reference evidence="24" key="1">
    <citation type="journal article" date="2020" name="New Phytol.">
        <title>Comparative genomics reveals dynamic genome evolution in host specialist ectomycorrhizal fungi.</title>
        <authorList>
            <person name="Lofgren L.A."/>
            <person name="Nguyen N.H."/>
            <person name="Vilgalys R."/>
            <person name="Ruytinx J."/>
            <person name="Liao H.L."/>
            <person name="Branco S."/>
            <person name="Kuo A."/>
            <person name="LaButti K."/>
            <person name="Lipzen A."/>
            <person name="Andreopoulos W."/>
            <person name="Pangilinan J."/>
            <person name="Riley R."/>
            <person name="Hundley H."/>
            <person name="Na H."/>
            <person name="Barry K."/>
            <person name="Grigoriev I.V."/>
            <person name="Stajich J.E."/>
            <person name="Kennedy P.G."/>
        </authorList>
    </citation>
    <scope>NUCLEOTIDE SEQUENCE</scope>
    <source>
        <strain evidence="24">DOB743</strain>
    </source>
</reference>
<feature type="binding site" evidence="21">
    <location>
        <position position="392"/>
    </location>
    <ligand>
        <name>Mg(2+)</name>
        <dbReference type="ChEBI" id="CHEBI:18420"/>
    </ligand>
</feature>
<dbReference type="Pfam" id="PF01163">
    <property type="entry name" value="RIO1"/>
    <property type="match status" value="1"/>
</dbReference>
<dbReference type="InterPro" id="IPR000687">
    <property type="entry name" value="RIO_kinase"/>
</dbReference>
<dbReference type="InterPro" id="IPR018934">
    <property type="entry name" value="RIO_dom"/>
</dbReference>
<feature type="domain" description="RIO kinase" evidence="23">
    <location>
        <begin position="201"/>
        <end position="438"/>
    </location>
</feature>
<comment type="catalytic activity">
    <reaction evidence="17 18">
        <text>L-seryl-[protein] + ATP = O-phospho-L-seryl-[protein] + ADP + H(+)</text>
        <dbReference type="Rhea" id="RHEA:17989"/>
        <dbReference type="Rhea" id="RHEA-COMP:9863"/>
        <dbReference type="Rhea" id="RHEA-COMP:11604"/>
        <dbReference type="ChEBI" id="CHEBI:15378"/>
        <dbReference type="ChEBI" id="CHEBI:29999"/>
        <dbReference type="ChEBI" id="CHEBI:30616"/>
        <dbReference type="ChEBI" id="CHEBI:83421"/>
        <dbReference type="ChEBI" id="CHEBI:456216"/>
        <dbReference type="EC" id="2.7.11.1"/>
    </reaction>
</comment>
<evidence type="ECO:0000256" key="18">
    <source>
        <dbReference type="PIRNR" id="PIRNR038147"/>
    </source>
</evidence>
<evidence type="ECO:0000256" key="9">
    <source>
        <dbReference type="ARBA" id="ARBA00022679"/>
    </source>
</evidence>
<evidence type="ECO:0000256" key="20">
    <source>
        <dbReference type="PIRSR" id="PIRSR038147-2"/>
    </source>
</evidence>
<evidence type="ECO:0000256" key="19">
    <source>
        <dbReference type="PIRSR" id="PIRSR038147-1"/>
    </source>
</evidence>
<dbReference type="OrthoDB" id="205248at2759"/>
<comment type="cofactor">
    <cofactor evidence="1 21">
        <name>Mg(2+)</name>
        <dbReference type="ChEBI" id="CHEBI:18420"/>
    </cofactor>
</comment>
<keyword evidence="11 18" id="KW-0547">Nucleotide-binding</keyword>
<dbReference type="GO" id="GO:0016787">
    <property type="term" value="F:hydrolase activity"/>
    <property type="evidence" value="ECO:0007669"/>
    <property type="project" value="UniProtKB-KW"/>
</dbReference>
<feature type="binding site" evidence="20">
    <location>
        <position position="330"/>
    </location>
    <ligand>
        <name>ATP</name>
        <dbReference type="ChEBI" id="CHEBI:30616"/>
    </ligand>
</feature>
<organism evidence="24 25">
    <name type="scientific">Suillus placidus</name>
    <dbReference type="NCBI Taxonomy" id="48579"/>
    <lineage>
        <taxon>Eukaryota</taxon>
        <taxon>Fungi</taxon>
        <taxon>Dikarya</taxon>
        <taxon>Basidiomycota</taxon>
        <taxon>Agaricomycotina</taxon>
        <taxon>Agaricomycetes</taxon>
        <taxon>Agaricomycetidae</taxon>
        <taxon>Boletales</taxon>
        <taxon>Suillineae</taxon>
        <taxon>Suillaceae</taxon>
        <taxon>Suillus</taxon>
    </lineage>
</organism>
<feature type="compositionally biased region" description="Basic and acidic residues" evidence="22">
    <location>
        <begin position="580"/>
        <end position="615"/>
    </location>
</feature>
<dbReference type="EC" id="2.7.11.1" evidence="4 18"/>
<keyword evidence="7" id="KW-0690">Ribosome biogenesis</keyword>
<dbReference type="GO" id="GO:0004674">
    <property type="term" value="F:protein serine/threonine kinase activity"/>
    <property type="evidence" value="ECO:0007669"/>
    <property type="project" value="UniProtKB-KW"/>
</dbReference>
<keyword evidence="9 18" id="KW-0808">Transferase</keyword>
<name>A0A9P6ZIW0_9AGAM</name>
<proteinExistence type="inferred from homology"/>
<keyword evidence="13" id="KW-0378">Hydrolase</keyword>
<evidence type="ECO:0000256" key="13">
    <source>
        <dbReference type="ARBA" id="ARBA00022801"/>
    </source>
</evidence>